<dbReference type="InterPro" id="IPR011990">
    <property type="entry name" value="TPR-like_helical_dom_sf"/>
</dbReference>
<organism evidence="4 5">
    <name type="scientific">Rubus argutus</name>
    <name type="common">Southern blackberry</name>
    <dbReference type="NCBI Taxonomy" id="59490"/>
    <lineage>
        <taxon>Eukaryota</taxon>
        <taxon>Viridiplantae</taxon>
        <taxon>Streptophyta</taxon>
        <taxon>Embryophyta</taxon>
        <taxon>Tracheophyta</taxon>
        <taxon>Spermatophyta</taxon>
        <taxon>Magnoliopsida</taxon>
        <taxon>eudicotyledons</taxon>
        <taxon>Gunneridae</taxon>
        <taxon>Pentapetalae</taxon>
        <taxon>rosids</taxon>
        <taxon>fabids</taxon>
        <taxon>Rosales</taxon>
        <taxon>Rosaceae</taxon>
        <taxon>Rosoideae</taxon>
        <taxon>Rosoideae incertae sedis</taxon>
        <taxon>Rubus</taxon>
    </lineage>
</organism>
<feature type="repeat" description="PPR" evidence="3">
    <location>
        <begin position="84"/>
        <end position="118"/>
    </location>
</feature>
<dbReference type="Pfam" id="PF01535">
    <property type="entry name" value="PPR"/>
    <property type="match status" value="1"/>
</dbReference>
<comment type="caution">
    <text evidence="4">The sequence shown here is derived from an EMBL/GenBank/DDBJ whole genome shotgun (WGS) entry which is preliminary data.</text>
</comment>
<evidence type="ECO:0000256" key="2">
    <source>
        <dbReference type="ARBA" id="ARBA00022737"/>
    </source>
</evidence>
<sequence>MLPSPVTYTTLMNGYCEQGNINGMLELLREMKEKAVHPTHVTGTVVIKGLCQQGKLQEAVQSSRLRGKAFQLHNEMLMHNLKPTPVTYNVLINGLCVYGDLNDADRLLISVDDCNINLSKVAYTTLIKAHCAKELCKVMLNAFRRGGDSSSVFQLLAEMIKSGFPPD</sequence>
<dbReference type="Gene3D" id="1.25.40.10">
    <property type="entry name" value="Tetratricopeptide repeat domain"/>
    <property type="match status" value="2"/>
</dbReference>
<dbReference type="Pfam" id="PF13041">
    <property type="entry name" value="PPR_2"/>
    <property type="match status" value="2"/>
</dbReference>
<dbReference type="NCBIfam" id="TIGR00756">
    <property type="entry name" value="PPR"/>
    <property type="match status" value="3"/>
</dbReference>
<dbReference type="InterPro" id="IPR002885">
    <property type="entry name" value="PPR_rpt"/>
</dbReference>
<name>A0AAW1XGM8_RUBAR</name>
<dbReference type="PANTHER" id="PTHR47932:SF63">
    <property type="entry name" value="OS08G0290000 PROTEIN"/>
    <property type="match status" value="1"/>
</dbReference>
<feature type="repeat" description="PPR" evidence="3">
    <location>
        <begin position="4"/>
        <end position="38"/>
    </location>
</feature>
<evidence type="ECO:0000256" key="3">
    <source>
        <dbReference type="PROSITE-ProRule" id="PRU00708"/>
    </source>
</evidence>
<evidence type="ECO:0000313" key="5">
    <source>
        <dbReference type="Proteomes" id="UP001457282"/>
    </source>
</evidence>
<feature type="repeat" description="PPR" evidence="3">
    <location>
        <begin position="132"/>
        <end position="166"/>
    </location>
</feature>
<keyword evidence="2" id="KW-0677">Repeat</keyword>
<keyword evidence="5" id="KW-1185">Reference proteome</keyword>
<accession>A0AAW1XGM8</accession>
<dbReference type="PANTHER" id="PTHR47932">
    <property type="entry name" value="ATPASE EXPRESSION PROTEIN 3"/>
    <property type="match status" value="1"/>
</dbReference>
<dbReference type="Proteomes" id="UP001457282">
    <property type="component" value="Unassembled WGS sequence"/>
</dbReference>
<dbReference type="PROSITE" id="PS51375">
    <property type="entry name" value="PPR"/>
    <property type="match status" value="3"/>
</dbReference>
<dbReference type="EMBL" id="JBEDUW010000004">
    <property type="protein sequence ID" value="KAK9934905.1"/>
    <property type="molecule type" value="Genomic_DNA"/>
</dbReference>
<evidence type="ECO:0000313" key="4">
    <source>
        <dbReference type="EMBL" id="KAK9934905.1"/>
    </source>
</evidence>
<proteinExistence type="inferred from homology"/>
<protein>
    <recommendedName>
        <fullName evidence="6">Pentatricopeptide repeat-containing protein</fullName>
    </recommendedName>
</protein>
<evidence type="ECO:0000256" key="1">
    <source>
        <dbReference type="ARBA" id="ARBA00007626"/>
    </source>
</evidence>
<dbReference type="AlphaFoldDB" id="A0AAW1XGM8"/>
<reference evidence="4 5" key="1">
    <citation type="journal article" date="2023" name="G3 (Bethesda)">
        <title>A chromosome-length genome assembly and annotation of blackberry (Rubus argutus, cv. 'Hillquist').</title>
        <authorList>
            <person name="Bruna T."/>
            <person name="Aryal R."/>
            <person name="Dudchenko O."/>
            <person name="Sargent D.J."/>
            <person name="Mead D."/>
            <person name="Buti M."/>
            <person name="Cavallini A."/>
            <person name="Hytonen T."/>
            <person name="Andres J."/>
            <person name="Pham M."/>
            <person name="Weisz D."/>
            <person name="Mascagni F."/>
            <person name="Usai G."/>
            <person name="Natali L."/>
            <person name="Bassil N."/>
            <person name="Fernandez G.E."/>
            <person name="Lomsadze A."/>
            <person name="Armour M."/>
            <person name="Olukolu B."/>
            <person name="Poorten T."/>
            <person name="Britton C."/>
            <person name="Davik J."/>
            <person name="Ashrafi H."/>
            <person name="Aiden E.L."/>
            <person name="Borodovsky M."/>
            <person name="Worthington M."/>
        </authorList>
    </citation>
    <scope>NUCLEOTIDE SEQUENCE [LARGE SCALE GENOMIC DNA]</scope>
    <source>
        <strain evidence="4">PI 553951</strain>
    </source>
</reference>
<evidence type="ECO:0008006" key="6">
    <source>
        <dbReference type="Google" id="ProtNLM"/>
    </source>
</evidence>
<comment type="similarity">
    <text evidence="1">Belongs to the PPR family. P subfamily.</text>
</comment>
<dbReference type="GO" id="GO:0003729">
    <property type="term" value="F:mRNA binding"/>
    <property type="evidence" value="ECO:0007669"/>
    <property type="project" value="TreeGrafter"/>
</dbReference>
<gene>
    <name evidence="4" type="ORF">M0R45_022033</name>
</gene>